<reference evidence="2 3" key="1">
    <citation type="journal article" date="2015" name="Biotechnol. Biofuels">
        <title>Genetic basis of the highly efficient yeast Kluyveromyces marxianus: complete genome sequence and transcriptome analyses.</title>
        <authorList>
            <person name="Lertwattanasakul N."/>
            <person name="Kosaka T."/>
            <person name="Hosoyama A."/>
            <person name="Suzuki Y."/>
            <person name="Rodrussamee N."/>
            <person name="Matsutani M."/>
            <person name="Murata M."/>
            <person name="Fujimoto N."/>
            <person name="Suprayogi"/>
            <person name="Tsuchikane K."/>
            <person name="Limtong S."/>
            <person name="Fujita N."/>
            <person name="Yamada M."/>
        </authorList>
    </citation>
    <scope>NUCLEOTIDE SEQUENCE [LARGE SCALE GENOMIC DNA]</scope>
    <source>
        <strain evidence="3">DMKU3-1042 / BCC 29191 / NBRC 104275</strain>
    </source>
</reference>
<evidence type="ECO:0000313" key="2">
    <source>
        <dbReference type="EMBL" id="BAO39664.1"/>
    </source>
</evidence>
<organism evidence="2 3">
    <name type="scientific">Kluyveromyces marxianus (strain DMKU3-1042 / BCC 29191 / NBRC 104275)</name>
    <name type="common">Yeast</name>
    <name type="synonym">Candida kefyr</name>
    <dbReference type="NCBI Taxonomy" id="1003335"/>
    <lineage>
        <taxon>Eukaryota</taxon>
        <taxon>Fungi</taxon>
        <taxon>Dikarya</taxon>
        <taxon>Ascomycota</taxon>
        <taxon>Saccharomycotina</taxon>
        <taxon>Saccharomycetes</taxon>
        <taxon>Saccharomycetales</taxon>
        <taxon>Saccharomycetaceae</taxon>
        <taxon>Kluyveromyces</taxon>
    </lineage>
</organism>
<dbReference type="GeneID" id="34715645"/>
<gene>
    <name evidence="2" type="ORF">KLMA_30369</name>
</gene>
<feature type="region of interest" description="Disordered" evidence="1">
    <location>
        <begin position="278"/>
        <end position="327"/>
    </location>
</feature>
<feature type="compositionally biased region" description="Low complexity" evidence="1">
    <location>
        <begin position="565"/>
        <end position="582"/>
    </location>
</feature>
<feature type="region of interest" description="Disordered" evidence="1">
    <location>
        <begin position="565"/>
        <end position="618"/>
    </location>
</feature>
<feature type="region of interest" description="Disordered" evidence="1">
    <location>
        <begin position="128"/>
        <end position="160"/>
    </location>
</feature>
<feature type="region of interest" description="Disordered" evidence="1">
    <location>
        <begin position="344"/>
        <end position="368"/>
    </location>
</feature>
<feature type="region of interest" description="Disordered" evidence="1">
    <location>
        <begin position="426"/>
        <end position="453"/>
    </location>
</feature>
<sequence>MVNFTVSNVNDAISFKPHLCKEVPPEQYNSLKNWYIEFTGTSIRKNKCRLFFLPINVSDELQQLNPVIPDEVKITNPDNCELTYYKNRLITELDFENVKRVQRACIYIAYAAINQLLNIETDPSMILESSQSNAGQAGTNSSGGYPSSSHSNNNNSTNNESVDATESCYLSLKRGEVLGFRELGHLINITPWHFHRVFKVITGLTIREYGQLCVEFLKKNSTLVNPVVARVEQLKEAGDTYSCLDDDDFMIDDTLRYECDDKCIILPDYFIDLTKSKESKRKGNDSPPSTASSNANGNGHSMENDHSKNQHPTSGLSRSEQRKRRSSVMIQKIRNASVCSFSTNPSIQSAMNNHGNGNGNGNGASSPPLPLPLQQPVEYCESLTPSPSNQGLDQGQGQGMQLGTYISGEGSATYLRHPSTSTIGLRRKSKVSRNGSVSGMENHGMVSKAKHKRNVSDPLASAGDDLLADKINGDLSLFDGQGQGPGQLQGPGQGQGQGLSEAFNFPSPQVDFKFNMFDEPDLGLNLDVNLNSLNLSEMALNSISMNMGAGAAAAAAEVTHAHAQALAQSQSQTQSQTQAQAQELGPDQGPGPSHGTVTVSTSEVDSRLPSDDITEMSSFSMNPVDQFQYIHTDKHRQSQALRSNNSVLHLDKLSEPQSLSSTLPTTPQDMNTLLPVQGHESLLLEFSPEEPNSALSALDPLYPLYPSSMLTAVPSDAFASYEDFIAN</sequence>
<protein>
    <submittedName>
        <fullName evidence="2">Uncharacterized protein</fullName>
    </submittedName>
</protein>
<evidence type="ECO:0000256" key="1">
    <source>
        <dbReference type="SAM" id="MobiDB-lite"/>
    </source>
</evidence>
<dbReference type="RefSeq" id="XP_022675500.1">
    <property type="nucleotide sequence ID" value="XM_022818877.1"/>
</dbReference>
<feature type="region of interest" description="Disordered" evidence="1">
    <location>
        <begin position="476"/>
        <end position="505"/>
    </location>
</feature>
<feature type="compositionally biased region" description="Polar residues" evidence="1">
    <location>
        <begin position="128"/>
        <end position="139"/>
    </location>
</feature>
<dbReference type="AlphaFoldDB" id="W0TC28"/>
<evidence type="ECO:0000313" key="3">
    <source>
        <dbReference type="Proteomes" id="UP000065495"/>
    </source>
</evidence>
<accession>W0TC28</accession>
<dbReference type="OrthoDB" id="2447880at2759"/>
<feature type="compositionally biased region" description="Polar residues" evidence="1">
    <location>
        <begin position="286"/>
        <end position="301"/>
    </location>
</feature>
<name>W0TC28_KLUMD</name>
<proteinExistence type="predicted"/>
<dbReference type="VEuPathDB" id="FungiDB:KLMA_30369"/>
<feature type="compositionally biased region" description="Low complexity" evidence="1">
    <location>
        <begin position="140"/>
        <end position="160"/>
    </location>
</feature>
<feature type="compositionally biased region" description="Gly residues" evidence="1">
    <location>
        <begin position="481"/>
        <end position="497"/>
    </location>
</feature>
<dbReference type="KEGG" id="kmx:KLMA_30369"/>
<dbReference type="EMBL" id="AP012215">
    <property type="protein sequence ID" value="BAO39664.1"/>
    <property type="molecule type" value="Genomic_DNA"/>
</dbReference>
<dbReference type="Proteomes" id="UP000065495">
    <property type="component" value="Chromosome 3"/>
</dbReference>